<comment type="caution">
    <text evidence="1">The sequence shown here is derived from an EMBL/GenBank/DDBJ whole genome shotgun (WGS) entry which is preliminary data.</text>
</comment>
<sequence length="99" mass="11465">MAKLSIDELDLSPSLLDVIKETAAEEGKQQAQLLIEEYKKKLEFPRFMGMAQSAKYMNTSYNTVKYVFIEKLGLRVVMIDGYEKIDQRDADAFLEKHKK</sequence>
<evidence type="ECO:0000313" key="2">
    <source>
        <dbReference type="Proteomes" id="UP000286288"/>
    </source>
</evidence>
<name>A0A415EKA6_ENTCA</name>
<dbReference type="EMBL" id="QRMZ01000047">
    <property type="protein sequence ID" value="RHK02285.1"/>
    <property type="molecule type" value="Genomic_DNA"/>
</dbReference>
<dbReference type="GO" id="GO:0003677">
    <property type="term" value="F:DNA binding"/>
    <property type="evidence" value="ECO:0007669"/>
    <property type="project" value="UniProtKB-KW"/>
</dbReference>
<evidence type="ECO:0000313" key="1">
    <source>
        <dbReference type="EMBL" id="RHK02285.1"/>
    </source>
</evidence>
<accession>A0A415EKA6</accession>
<dbReference type="AlphaFoldDB" id="A0A415EKA6"/>
<gene>
    <name evidence="1" type="ORF">DW084_18005</name>
</gene>
<dbReference type="Proteomes" id="UP000286288">
    <property type="component" value="Unassembled WGS sequence"/>
</dbReference>
<keyword evidence="1" id="KW-0238">DNA-binding</keyword>
<proteinExistence type="predicted"/>
<protein>
    <submittedName>
        <fullName evidence="1">DNA-binding protein</fullName>
    </submittedName>
</protein>
<organism evidence="1 2">
    <name type="scientific">Enterococcus casseliflavus</name>
    <name type="common">Enterococcus flavescens</name>
    <dbReference type="NCBI Taxonomy" id="37734"/>
    <lineage>
        <taxon>Bacteria</taxon>
        <taxon>Bacillati</taxon>
        <taxon>Bacillota</taxon>
        <taxon>Bacilli</taxon>
        <taxon>Lactobacillales</taxon>
        <taxon>Enterococcaceae</taxon>
        <taxon>Enterococcus</taxon>
    </lineage>
</organism>
<reference evidence="1 2" key="1">
    <citation type="submission" date="2018-08" db="EMBL/GenBank/DDBJ databases">
        <title>A genome reference for cultivated species of the human gut microbiota.</title>
        <authorList>
            <person name="Zou Y."/>
            <person name="Xue W."/>
            <person name="Luo G."/>
        </authorList>
    </citation>
    <scope>NUCLEOTIDE SEQUENCE [LARGE SCALE GENOMIC DNA]</scope>
    <source>
        <strain evidence="1 2">AF48-16</strain>
    </source>
</reference>